<evidence type="ECO:0000259" key="1">
    <source>
        <dbReference type="Pfam" id="PF00814"/>
    </source>
</evidence>
<dbReference type="InterPro" id="IPR022496">
    <property type="entry name" value="T6A_TsaB"/>
</dbReference>
<dbReference type="Pfam" id="PF00814">
    <property type="entry name" value="TsaD"/>
    <property type="match status" value="1"/>
</dbReference>
<dbReference type="EMBL" id="JACIDT010000020">
    <property type="protein sequence ID" value="MBB3928169.1"/>
    <property type="molecule type" value="Genomic_DNA"/>
</dbReference>
<feature type="domain" description="Gcp-like" evidence="1">
    <location>
        <begin position="29"/>
        <end position="147"/>
    </location>
</feature>
<sequence length="212" mass="22017">MRQLVIDTATEALSVALFDGGRLIDSHHEIAGRGHAEKLIPIIAAMDGGGRADEIVVDNGPGSFTGVRVGLAAARALAYGWRARLRAYASLSLVAAIARAAQDGGDTMPPLTVVMTGGHGECFWRRFDAATLEPLAPPASTPIARLAEELDAPVLYGTGAAAVVEARGHGEAAPLHPDARQFPLLPAGLLSEDSTPLYGRGADAVPLAMRKN</sequence>
<dbReference type="InterPro" id="IPR000905">
    <property type="entry name" value="Gcp-like_dom"/>
</dbReference>
<dbReference type="RefSeq" id="WP_188073463.1">
    <property type="nucleotide sequence ID" value="NZ_BSPS01000085.1"/>
</dbReference>
<dbReference type="NCBIfam" id="TIGR03725">
    <property type="entry name" value="T6A_YeaZ"/>
    <property type="match status" value="1"/>
</dbReference>
<evidence type="ECO:0000313" key="3">
    <source>
        <dbReference type="Proteomes" id="UP000571950"/>
    </source>
</evidence>
<dbReference type="SUPFAM" id="SSF53067">
    <property type="entry name" value="Actin-like ATPase domain"/>
    <property type="match status" value="1"/>
</dbReference>
<keyword evidence="3" id="KW-1185">Reference proteome</keyword>
<evidence type="ECO:0000313" key="2">
    <source>
        <dbReference type="EMBL" id="MBB3928169.1"/>
    </source>
</evidence>
<dbReference type="Gene3D" id="3.30.420.40">
    <property type="match status" value="2"/>
</dbReference>
<comment type="caution">
    <text evidence="2">The sequence shown here is derived from an EMBL/GenBank/DDBJ whole genome shotgun (WGS) entry which is preliminary data.</text>
</comment>
<protein>
    <submittedName>
        <fullName evidence="2">tRNA threonylcarbamoyl adenosine modification protein YeaZ</fullName>
    </submittedName>
</protein>
<organism evidence="2 3">
    <name type="scientific">Sphingobium jiangsuense</name>
    <dbReference type="NCBI Taxonomy" id="870476"/>
    <lineage>
        <taxon>Bacteria</taxon>
        <taxon>Pseudomonadati</taxon>
        <taxon>Pseudomonadota</taxon>
        <taxon>Alphaproteobacteria</taxon>
        <taxon>Sphingomonadales</taxon>
        <taxon>Sphingomonadaceae</taxon>
        <taxon>Sphingobium</taxon>
    </lineage>
</organism>
<accession>A0A7W6FSL9</accession>
<dbReference type="GO" id="GO:0002949">
    <property type="term" value="P:tRNA threonylcarbamoyladenosine modification"/>
    <property type="evidence" value="ECO:0007669"/>
    <property type="project" value="InterPro"/>
</dbReference>
<dbReference type="AlphaFoldDB" id="A0A7W6FSL9"/>
<dbReference type="InterPro" id="IPR043129">
    <property type="entry name" value="ATPase_NBD"/>
</dbReference>
<gene>
    <name evidence="2" type="ORF">GGR43_003911</name>
</gene>
<dbReference type="Proteomes" id="UP000571950">
    <property type="component" value="Unassembled WGS sequence"/>
</dbReference>
<name>A0A7W6FSL9_9SPHN</name>
<reference evidence="2 3" key="1">
    <citation type="submission" date="2020-08" db="EMBL/GenBank/DDBJ databases">
        <title>Genomic Encyclopedia of Type Strains, Phase IV (KMG-IV): sequencing the most valuable type-strain genomes for metagenomic binning, comparative biology and taxonomic classification.</title>
        <authorList>
            <person name="Goeker M."/>
        </authorList>
    </citation>
    <scope>NUCLEOTIDE SEQUENCE [LARGE SCALE GENOMIC DNA]</scope>
    <source>
        <strain evidence="2 3">DSM 26189</strain>
    </source>
</reference>
<proteinExistence type="predicted"/>